<dbReference type="PROSITE" id="PS51186">
    <property type="entry name" value="GNAT"/>
    <property type="match status" value="1"/>
</dbReference>
<accession>A0A7Y4INB0</accession>
<gene>
    <name evidence="6" type="primary">rimI</name>
    <name evidence="6" type="ORF">HNV28_29505</name>
</gene>
<dbReference type="Proteomes" id="UP000533080">
    <property type="component" value="Unassembled WGS sequence"/>
</dbReference>
<dbReference type="Pfam" id="PF00583">
    <property type="entry name" value="Acetyltransf_1"/>
    <property type="match status" value="1"/>
</dbReference>
<sequence length="164" mass="18939">MRRMREEPAPEARHGYIIRQMMAEDLSAVMLLEQASFKNPWSQDLLKRELQHEWSTILLVEEEREADGPELLGLAIFWIVHDEVHVLNVATAPKHRRRGVARAVMDEVLARGRARRCSLATLEVRKSNEAALQLYRAFGFRPVGIRPNYYVDEGEDAVVMVLDF</sequence>
<dbReference type="InterPro" id="IPR050680">
    <property type="entry name" value="YpeA/RimI_acetyltransf"/>
</dbReference>
<proteinExistence type="inferred from homology"/>
<dbReference type="AlphaFoldDB" id="A0A7Y4INB0"/>
<dbReference type="GO" id="GO:0008080">
    <property type="term" value="F:N-acetyltransferase activity"/>
    <property type="evidence" value="ECO:0007669"/>
    <property type="project" value="InterPro"/>
</dbReference>
<dbReference type="RefSeq" id="WP_171444307.1">
    <property type="nucleotide sequence ID" value="NZ_JABFNS010000136.1"/>
</dbReference>
<dbReference type="PANTHER" id="PTHR43420">
    <property type="entry name" value="ACETYLTRANSFERASE"/>
    <property type="match status" value="1"/>
</dbReference>
<evidence type="ECO:0000256" key="2">
    <source>
        <dbReference type="ARBA" id="ARBA00022490"/>
    </source>
</evidence>
<dbReference type="Gene3D" id="3.40.630.30">
    <property type="match status" value="1"/>
</dbReference>
<reference evidence="6 7" key="1">
    <citation type="submission" date="2020-05" db="EMBL/GenBank/DDBJ databases">
        <authorList>
            <person name="Whitworth D."/>
        </authorList>
    </citation>
    <scope>NUCLEOTIDE SEQUENCE [LARGE SCALE GENOMIC DNA]</scope>
    <source>
        <strain evidence="6 7">AM005</strain>
    </source>
</reference>
<dbReference type="InterPro" id="IPR000182">
    <property type="entry name" value="GNAT_dom"/>
</dbReference>
<dbReference type="GO" id="GO:0005840">
    <property type="term" value="C:ribosome"/>
    <property type="evidence" value="ECO:0007669"/>
    <property type="project" value="UniProtKB-KW"/>
</dbReference>
<dbReference type="EMBL" id="JABFNT010000126">
    <property type="protein sequence ID" value="NOJ82413.1"/>
    <property type="molecule type" value="Genomic_DNA"/>
</dbReference>
<keyword evidence="3 6" id="KW-0808">Transferase</keyword>
<dbReference type="PANTHER" id="PTHR43420:SF44">
    <property type="entry name" value="ACETYLTRANSFERASE YPEA"/>
    <property type="match status" value="1"/>
</dbReference>
<evidence type="ECO:0000313" key="7">
    <source>
        <dbReference type="Proteomes" id="UP000533080"/>
    </source>
</evidence>
<dbReference type="CDD" id="cd04301">
    <property type="entry name" value="NAT_SF"/>
    <property type="match status" value="1"/>
</dbReference>
<evidence type="ECO:0000256" key="4">
    <source>
        <dbReference type="ARBA" id="ARBA00023315"/>
    </source>
</evidence>
<evidence type="ECO:0000256" key="3">
    <source>
        <dbReference type="ARBA" id="ARBA00022679"/>
    </source>
</evidence>
<comment type="similarity">
    <text evidence="1">Belongs to the acetyltransferase family. RimI subfamily.</text>
</comment>
<protein>
    <submittedName>
        <fullName evidence="6">Ribosomal protein S18-alanine N-acetyltransferase</fullName>
    </submittedName>
</protein>
<dbReference type="InterPro" id="IPR016181">
    <property type="entry name" value="Acyl_CoA_acyltransferase"/>
</dbReference>
<dbReference type="NCBIfam" id="TIGR01575">
    <property type="entry name" value="rimI"/>
    <property type="match status" value="1"/>
</dbReference>
<keyword evidence="6" id="KW-0689">Ribosomal protein</keyword>
<dbReference type="InterPro" id="IPR006464">
    <property type="entry name" value="AcTrfase_RimI/Ard1"/>
</dbReference>
<keyword evidence="2" id="KW-0963">Cytoplasm</keyword>
<keyword evidence="6" id="KW-0687">Ribonucleoprotein</keyword>
<feature type="domain" description="N-acetyltransferase" evidence="5">
    <location>
        <begin position="16"/>
        <end position="164"/>
    </location>
</feature>
<organism evidence="6 7">
    <name type="scientific">Myxococcus xanthus</name>
    <dbReference type="NCBI Taxonomy" id="34"/>
    <lineage>
        <taxon>Bacteria</taxon>
        <taxon>Pseudomonadati</taxon>
        <taxon>Myxococcota</taxon>
        <taxon>Myxococcia</taxon>
        <taxon>Myxococcales</taxon>
        <taxon>Cystobacterineae</taxon>
        <taxon>Myxococcaceae</taxon>
        <taxon>Myxococcus</taxon>
    </lineage>
</organism>
<name>A0A7Y4INB0_MYXXA</name>
<evidence type="ECO:0000259" key="5">
    <source>
        <dbReference type="PROSITE" id="PS51186"/>
    </source>
</evidence>
<evidence type="ECO:0000313" key="6">
    <source>
        <dbReference type="EMBL" id="NOJ82413.1"/>
    </source>
</evidence>
<keyword evidence="4" id="KW-0012">Acyltransferase</keyword>
<dbReference type="SUPFAM" id="SSF55729">
    <property type="entry name" value="Acyl-CoA N-acyltransferases (Nat)"/>
    <property type="match status" value="1"/>
</dbReference>
<evidence type="ECO:0000256" key="1">
    <source>
        <dbReference type="ARBA" id="ARBA00005395"/>
    </source>
</evidence>
<comment type="caution">
    <text evidence="6">The sequence shown here is derived from an EMBL/GenBank/DDBJ whole genome shotgun (WGS) entry which is preliminary data.</text>
</comment>